<dbReference type="GO" id="GO:0004493">
    <property type="term" value="F:methylmalonyl-CoA epimerase activity"/>
    <property type="evidence" value="ECO:0007669"/>
    <property type="project" value="TreeGrafter"/>
</dbReference>
<organism evidence="4 5">
    <name type="scientific">Aspergillus ibericus CBS 121593</name>
    <dbReference type="NCBI Taxonomy" id="1448316"/>
    <lineage>
        <taxon>Eukaryota</taxon>
        <taxon>Fungi</taxon>
        <taxon>Dikarya</taxon>
        <taxon>Ascomycota</taxon>
        <taxon>Pezizomycotina</taxon>
        <taxon>Eurotiomycetes</taxon>
        <taxon>Eurotiomycetidae</taxon>
        <taxon>Eurotiales</taxon>
        <taxon>Aspergillaceae</taxon>
        <taxon>Aspergillus</taxon>
        <taxon>Aspergillus subgen. Circumdati</taxon>
    </lineage>
</organism>
<evidence type="ECO:0000259" key="3">
    <source>
        <dbReference type="PROSITE" id="PS51819"/>
    </source>
</evidence>
<dbReference type="InterPro" id="IPR029068">
    <property type="entry name" value="Glyas_Bleomycin-R_OHBP_Dase"/>
</dbReference>
<dbReference type="AlphaFoldDB" id="A0A395GJR8"/>
<protein>
    <recommendedName>
        <fullName evidence="3">VOC domain-containing protein</fullName>
    </recommendedName>
</protein>
<dbReference type="PROSITE" id="PS51819">
    <property type="entry name" value="VOC"/>
    <property type="match status" value="1"/>
</dbReference>
<dbReference type="RefSeq" id="XP_025569942.1">
    <property type="nucleotide sequence ID" value="XM_025720537.1"/>
</dbReference>
<dbReference type="Proteomes" id="UP000249402">
    <property type="component" value="Unassembled WGS sequence"/>
</dbReference>
<dbReference type="SUPFAM" id="SSF54593">
    <property type="entry name" value="Glyoxalase/Bleomycin resistance protein/Dihydroxybiphenyl dioxygenase"/>
    <property type="match status" value="1"/>
</dbReference>
<keyword evidence="5" id="KW-1185">Reference proteome</keyword>
<feature type="compositionally biased region" description="Basic and acidic residues" evidence="2">
    <location>
        <begin position="190"/>
        <end position="201"/>
    </location>
</feature>
<dbReference type="PANTHER" id="PTHR43048:SF3">
    <property type="entry name" value="METHYLMALONYL-COA EPIMERASE, MITOCHONDRIAL"/>
    <property type="match status" value="1"/>
</dbReference>
<sequence length="215" mass="22757">MESKASQTTLLAKHVGITVSSIDNALAFWNGVLGLTTCATVEPSAAEQNTLTETLTGVKGAKVKLAHVKITEDFVVKLIEYTSSPAENGVTIKSKPNVPGTMYLSLQVADLDGVLEKGKKLGWEMVDGTGVITLPQCGPSAGSRVVFLKGPNQEMVELVEAPGDKAVKGVKGSALVEEIENGGEEEGKEEESAKKSDEEVKDKKKVVETILIDDC</sequence>
<dbReference type="GO" id="GO:0046491">
    <property type="term" value="P:L-methylmalonyl-CoA metabolic process"/>
    <property type="evidence" value="ECO:0007669"/>
    <property type="project" value="TreeGrafter"/>
</dbReference>
<feature type="domain" description="VOC" evidence="3">
    <location>
        <begin position="11"/>
        <end position="161"/>
    </location>
</feature>
<reference evidence="4 5" key="1">
    <citation type="submission" date="2018-02" db="EMBL/GenBank/DDBJ databases">
        <title>The genomes of Aspergillus section Nigri reveals drivers in fungal speciation.</title>
        <authorList>
            <consortium name="DOE Joint Genome Institute"/>
            <person name="Vesth T.C."/>
            <person name="Nybo J."/>
            <person name="Theobald S."/>
            <person name="Brandl J."/>
            <person name="Frisvad J.C."/>
            <person name="Nielsen K.F."/>
            <person name="Lyhne E.K."/>
            <person name="Kogle M.E."/>
            <person name="Kuo A."/>
            <person name="Riley R."/>
            <person name="Clum A."/>
            <person name="Nolan M."/>
            <person name="Lipzen A."/>
            <person name="Salamov A."/>
            <person name="Henrissat B."/>
            <person name="Wiebenga A."/>
            <person name="De vries R.P."/>
            <person name="Grigoriev I.V."/>
            <person name="Mortensen U.H."/>
            <person name="Andersen M.R."/>
            <person name="Baker S.E."/>
        </authorList>
    </citation>
    <scope>NUCLEOTIDE SEQUENCE [LARGE SCALE GENOMIC DNA]</scope>
    <source>
        <strain evidence="4 5">CBS 121593</strain>
    </source>
</reference>
<dbReference type="InterPro" id="IPR037523">
    <property type="entry name" value="VOC_core"/>
</dbReference>
<evidence type="ECO:0000256" key="1">
    <source>
        <dbReference type="ARBA" id="ARBA00022723"/>
    </source>
</evidence>
<feature type="compositionally biased region" description="Acidic residues" evidence="2">
    <location>
        <begin position="178"/>
        <end position="189"/>
    </location>
</feature>
<name>A0A395GJR8_9EURO</name>
<dbReference type="PANTHER" id="PTHR43048">
    <property type="entry name" value="METHYLMALONYL-COA EPIMERASE"/>
    <property type="match status" value="1"/>
</dbReference>
<dbReference type="GeneID" id="37225402"/>
<dbReference type="VEuPathDB" id="FungiDB:BO80DRAFT_429718"/>
<dbReference type="OrthoDB" id="2873368at2759"/>
<dbReference type="InterPro" id="IPR051785">
    <property type="entry name" value="MMCE/EMCE_epimerase"/>
</dbReference>
<evidence type="ECO:0000313" key="5">
    <source>
        <dbReference type="Proteomes" id="UP000249402"/>
    </source>
</evidence>
<feature type="region of interest" description="Disordered" evidence="2">
    <location>
        <begin position="178"/>
        <end position="201"/>
    </location>
</feature>
<accession>A0A395GJR8</accession>
<dbReference type="EMBL" id="KZ824488">
    <property type="protein sequence ID" value="RAK95614.1"/>
    <property type="molecule type" value="Genomic_DNA"/>
</dbReference>
<dbReference type="GO" id="GO:0046872">
    <property type="term" value="F:metal ion binding"/>
    <property type="evidence" value="ECO:0007669"/>
    <property type="project" value="UniProtKB-KW"/>
</dbReference>
<dbReference type="Pfam" id="PF13669">
    <property type="entry name" value="Glyoxalase_4"/>
    <property type="match status" value="1"/>
</dbReference>
<dbReference type="Gene3D" id="3.10.180.10">
    <property type="entry name" value="2,3-Dihydroxybiphenyl 1,2-Dioxygenase, domain 1"/>
    <property type="match status" value="1"/>
</dbReference>
<keyword evidence="1" id="KW-0479">Metal-binding</keyword>
<proteinExistence type="predicted"/>
<evidence type="ECO:0000256" key="2">
    <source>
        <dbReference type="SAM" id="MobiDB-lite"/>
    </source>
</evidence>
<gene>
    <name evidence="4" type="ORF">BO80DRAFT_429718</name>
</gene>
<evidence type="ECO:0000313" key="4">
    <source>
        <dbReference type="EMBL" id="RAK95614.1"/>
    </source>
</evidence>